<dbReference type="SUPFAM" id="SSF50022">
    <property type="entry name" value="ISP domain"/>
    <property type="match status" value="1"/>
</dbReference>
<evidence type="ECO:0000313" key="9">
    <source>
        <dbReference type="Proteomes" id="UP001597051"/>
    </source>
</evidence>
<organism evidence="8 9">
    <name type="scientific">Flavobacterium myungsuense</name>
    <dbReference type="NCBI Taxonomy" id="651823"/>
    <lineage>
        <taxon>Bacteria</taxon>
        <taxon>Pseudomonadati</taxon>
        <taxon>Bacteroidota</taxon>
        <taxon>Flavobacteriia</taxon>
        <taxon>Flavobacteriales</taxon>
        <taxon>Flavobacteriaceae</taxon>
        <taxon>Flavobacterium</taxon>
    </lineage>
</organism>
<keyword evidence="9" id="KW-1185">Reference proteome</keyword>
<keyword evidence="2" id="KW-0001">2Fe-2S</keyword>
<keyword evidence="5" id="KW-0408">Iron</keyword>
<evidence type="ECO:0000256" key="5">
    <source>
        <dbReference type="ARBA" id="ARBA00023004"/>
    </source>
</evidence>
<evidence type="ECO:0000256" key="3">
    <source>
        <dbReference type="ARBA" id="ARBA00022723"/>
    </source>
</evidence>
<dbReference type="Proteomes" id="UP001597051">
    <property type="component" value="Unassembled WGS sequence"/>
</dbReference>
<evidence type="ECO:0000256" key="2">
    <source>
        <dbReference type="ARBA" id="ARBA00022714"/>
    </source>
</evidence>
<dbReference type="Pfam" id="PF00848">
    <property type="entry name" value="Ring_hydroxyl_A"/>
    <property type="match status" value="1"/>
</dbReference>
<proteinExistence type="predicted"/>
<comment type="cofactor">
    <cofactor evidence="1">
        <name>Fe cation</name>
        <dbReference type="ChEBI" id="CHEBI:24875"/>
    </cofactor>
</comment>
<dbReference type="InterPro" id="IPR015879">
    <property type="entry name" value="Ring_hydroxy_dOase_asu_C_dom"/>
</dbReference>
<dbReference type="Gene3D" id="3.90.380.10">
    <property type="entry name" value="Naphthalene 1,2-dioxygenase Alpha Subunit, Chain A, domain 1"/>
    <property type="match status" value="2"/>
</dbReference>
<accession>A0ABW3J211</accession>
<dbReference type="Pfam" id="PF00355">
    <property type="entry name" value="Rieske"/>
    <property type="match status" value="1"/>
</dbReference>
<evidence type="ECO:0000313" key="8">
    <source>
        <dbReference type="EMBL" id="MFD0983612.1"/>
    </source>
</evidence>
<evidence type="ECO:0000256" key="4">
    <source>
        <dbReference type="ARBA" id="ARBA00023002"/>
    </source>
</evidence>
<dbReference type="PANTHER" id="PTHR43756:SF5">
    <property type="entry name" value="CHOLINE MONOOXYGENASE, CHLOROPLASTIC"/>
    <property type="match status" value="1"/>
</dbReference>
<dbReference type="InterPro" id="IPR017941">
    <property type="entry name" value="Rieske_2Fe-2S"/>
</dbReference>
<gene>
    <name evidence="8" type="ORF">ACFQ0S_03885</name>
</gene>
<comment type="caution">
    <text evidence="8">The sequence shown here is derived from an EMBL/GenBank/DDBJ whole genome shotgun (WGS) entry which is preliminary data.</text>
</comment>
<dbReference type="CDD" id="cd03469">
    <property type="entry name" value="Rieske_RO_Alpha_N"/>
    <property type="match status" value="1"/>
</dbReference>
<sequence>MQSQKLIHPSKYFGIEIQKIEFEKIFSNNWIFAAMESDLTENNSYLTLEIFEYPIVIRNFKGELKAFQNICPHRFNKIHTETKGNGIFICKYHNWSFDKDGKPKTIPQKHTFDTNCNEFNCLKVKSLSLAKVGKFIFFTLNPNAPTIESYLGIFYFKLLEISNAINNNFYFDDDVQKINWKIVVENVIEAYHCPAIHQETLYGMGFCRKPEANDEYYNGHSVADYPKIDDASTENKILKYLQNREFQHETFRHYFIFPNLLISSTEATSIYVGNILPINSEKTILRKRFYDSKFKNDFEPKKTIHDAFLEMVKISINKILLEDKVVLEQVQKNMPFVNQTYFLGTEEKRIVQFHKKYLETIS</sequence>
<dbReference type="EMBL" id="JBHTIZ010000011">
    <property type="protein sequence ID" value="MFD0983612.1"/>
    <property type="molecule type" value="Genomic_DNA"/>
</dbReference>
<evidence type="ECO:0000256" key="6">
    <source>
        <dbReference type="ARBA" id="ARBA00023014"/>
    </source>
</evidence>
<dbReference type="Gene3D" id="2.102.10.10">
    <property type="entry name" value="Rieske [2Fe-2S] iron-sulphur domain"/>
    <property type="match status" value="1"/>
</dbReference>
<dbReference type="RefSeq" id="WP_379754132.1">
    <property type="nucleotide sequence ID" value="NZ_JBHSYB010000012.1"/>
</dbReference>
<dbReference type="PROSITE" id="PS51296">
    <property type="entry name" value="RIESKE"/>
    <property type="match status" value="1"/>
</dbReference>
<keyword evidence="3" id="KW-0479">Metal-binding</keyword>
<dbReference type="InterPro" id="IPR036922">
    <property type="entry name" value="Rieske_2Fe-2S_sf"/>
</dbReference>
<feature type="domain" description="Rieske" evidence="7">
    <location>
        <begin position="31"/>
        <end position="110"/>
    </location>
</feature>
<dbReference type="PANTHER" id="PTHR43756">
    <property type="entry name" value="CHOLINE MONOOXYGENASE, CHLOROPLASTIC"/>
    <property type="match status" value="1"/>
</dbReference>
<dbReference type="CDD" id="cd00680">
    <property type="entry name" value="RHO_alpha_C"/>
    <property type="match status" value="1"/>
</dbReference>
<name>A0ABW3J211_9FLAO</name>
<evidence type="ECO:0000259" key="7">
    <source>
        <dbReference type="PROSITE" id="PS51296"/>
    </source>
</evidence>
<protein>
    <submittedName>
        <fullName evidence="8">SRPBCC family protein</fullName>
    </submittedName>
</protein>
<dbReference type="PRINTS" id="PR00090">
    <property type="entry name" value="RNGDIOXGNASE"/>
</dbReference>
<reference evidence="9" key="1">
    <citation type="journal article" date="2019" name="Int. J. Syst. Evol. Microbiol.">
        <title>The Global Catalogue of Microorganisms (GCM) 10K type strain sequencing project: providing services to taxonomists for standard genome sequencing and annotation.</title>
        <authorList>
            <consortium name="The Broad Institute Genomics Platform"/>
            <consortium name="The Broad Institute Genome Sequencing Center for Infectious Disease"/>
            <person name="Wu L."/>
            <person name="Ma J."/>
        </authorList>
    </citation>
    <scope>NUCLEOTIDE SEQUENCE [LARGE SCALE GENOMIC DNA]</scope>
    <source>
        <strain evidence="9">CECT 7649</strain>
    </source>
</reference>
<keyword evidence="4" id="KW-0560">Oxidoreductase</keyword>
<dbReference type="SUPFAM" id="SSF55961">
    <property type="entry name" value="Bet v1-like"/>
    <property type="match status" value="1"/>
</dbReference>
<evidence type="ECO:0000256" key="1">
    <source>
        <dbReference type="ARBA" id="ARBA00001962"/>
    </source>
</evidence>
<dbReference type="InterPro" id="IPR001663">
    <property type="entry name" value="Rng_hydr_dOase-A"/>
</dbReference>
<keyword evidence="6" id="KW-0411">Iron-sulfur</keyword>